<dbReference type="Pfam" id="PF08808">
    <property type="entry name" value="RES"/>
    <property type="match status" value="1"/>
</dbReference>
<accession>A0A8B6UX81</accession>
<sequence length="434" mass="49354">MSEGVSVVCDGCVGDTFLQQHILNSYETERCSYCEQLRHCMPIGALADTVASILDEFYRTGPVVRTCTTEELGRNAYAGSPLAIIVAELMGCNDSEDAVITDIVGLLTICTDFDLERGAEPPFEADSLYRRRKLVPTDVEEKWQEFKSGVMHRSRFFNDHGKAFLDWLFEDIHHLKDKKDREVVQLFEVEDGLELYRGRYCPPSSDPKKILVSPETELAVPPKEKTRAGRMNPVGVPVFYGAFNRETCIAELRPSVGGMVLTGEFQLLRDMRVLDFSLLEDLFDAQPMSCFDPAYRTKMERRQFLRTFHSKISSPVTPDQEHEYLFTQVIAEYLSTQIDPPIDGVIFDSVQHQGGTNIALFPRVLAEIPYQERSDDDPIKSNGPFPSGVLYIPGTLQAHKIGCVTFDVEPLVIDGDRVVRDWRYEQDFYDEWED</sequence>
<feature type="domain" description="RES" evidence="1">
    <location>
        <begin position="214"/>
        <end position="372"/>
    </location>
</feature>
<dbReference type="RefSeq" id="WP_208555587.1">
    <property type="nucleotide sequence ID" value="NZ_CP072011.1"/>
</dbReference>
<dbReference type="Proteomes" id="UP000663914">
    <property type="component" value="Chromosome"/>
</dbReference>
<proteinExistence type="predicted"/>
<dbReference type="SMART" id="SM00953">
    <property type="entry name" value="RES"/>
    <property type="match status" value="1"/>
</dbReference>
<dbReference type="AlphaFoldDB" id="A0A8B6UX81"/>
<evidence type="ECO:0000259" key="1">
    <source>
        <dbReference type="SMART" id="SM00953"/>
    </source>
</evidence>
<evidence type="ECO:0000313" key="3">
    <source>
        <dbReference type="Proteomes" id="UP000663914"/>
    </source>
</evidence>
<reference evidence="2" key="2">
    <citation type="submission" date="2021-03" db="EMBL/GenBank/DDBJ databases">
        <authorList>
            <person name="Valentovich L.N."/>
            <person name="Akhremchuk A.E."/>
            <person name="Miamin V.E."/>
        </authorList>
    </citation>
    <scope>NUCLEOTIDE SEQUENCE</scope>
    <source>
        <strain evidence="2">3prime</strain>
    </source>
</reference>
<dbReference type="InterPro" id="IPR014914">
    <property type="entry name" value="RES_dom"/>
</dbReference>
<gene>
    <name evidence="2" type="ORF">C4C32_11625</name>
</gene>
<protein>
    <submittedName>
        <fullName evidence="2">RES domain-containing protein</fullName>
    </submittedName>
</protein>
<name>A0A8B6UX81_9PSED</name>
<dbReference type="EMBL" id="CP072011">
    <property type="protein sequence ID" value="QTH16508.1"/>
    <property type="molecule type" value="Genomic_DNA"/>
</dbReference>
<reference evidence="2" key="1">
    <citation type="book" date="2019" name="MICROBIAL BIOTECHNOLOGY" publisher="Unknown Publisher">
        <title>Optimization of recombineering for directed mutagenesis of bacteria Pseudomonas corrugata 3'.</title>
        <authorList>
            <person name="Buinitskaja S.V."/>
            <person name="Pilipenok N."/>
            <person name="Valentovich L.N."/>
        </authorList>
    </citation>
    <scope>NUCLEOTIDE SEQUENCE</scope>
    <source>
        <strain evidence="2">3prime</strain>
    </source>
</reference>
<organism evidence="2 3">
    <name type="scientific">Pseudomonas corrugata</name>
    <dbReference type="NCBI Taxonomy" id="47879"/>
    <lineage>
        <taxon>Bacteria</taxon>
        <taxon>Pseudomonadati</taxon>
        <taxon>Pseudomonadota</taxon>
        <taxon>Gammaproteobacteria</taxon>
        <taxon>Pseudomonadales</taxon>
        <taxon>Pseudomonadaceae</taxon>
        <taxon>Pseudomonas</taxon>
    </lineage>
</organism>
<evidence type="ECO:0000313" key="2">
    <source>
        <dbReference type="EMBL" id="QTH16508.1"/>
    </source>
</evidence>